<dbReference type="PANTHER" id="PTHR31585">
    <property type="entry name" value="FOLATE-BIOPTERIN TRANSPORTER 1, CHLOROPLASTIC"/>
    <property type="match status" value="1"/>
</dbReference>
<evidence type="ECO:0000256" key="7">
    <source>
        <dbReference type="SAM" id="Phobius"/>
    </source>
</evidence>
<evidence type="ECO:0000313" key="8">
    <source>
        <dbReference type="EMBL" id="PPQ29344.1"/>
    </source>
</evidence>
<protein>
    <recommendedName>
        <fullName evidence="10">Major facilitator superfamily (MFS) profile domain-containing protein</fullName>
    </recommendedName>
</protein>
<feature type="transmembrane region" description="Helical" evidence="7">
    <location>
        <begin position="242"/>
        <end position="261"/>
    </location>
</feature>
<dbReference type="PANTHER" id="PTHR31585:SF0">
    <property type="entry name" value="FOLATE-BIOPTERIN TRANSPORTER 1, CHLOROPLASTIC"/>
    <property type="match status" value="1"/>
</dbReference>
<evidence type="ECO:0008006" key="10">
    <source>
        <dbReference type="Google" id="ProtNLM"/>
    </source>
</evidence>
<keyword evidence="6 7" id="KW-0472">Membrane</keyword>
<dbReference type="Pfam" id="PF03092">
    <property type="entry name" value="BT1"/>
    <property type="match status" value="1"/>
</dbReference>
<sequence length="502" mass="54445">MGRAGRDCTPAAGSARYSDADARVNHNGRENRWCVSNLPMSPGCAPVRCEGWAKPGPSPRPRGGGHRKPYRRKRLLAEWRLAVTWRNGIIRRMTASPPIRRLMWFFAIVYAVEGIGQAKAGILGQPVTYFLKQVCHWDPVRISVSLAALDIPWVIKPLWGAISDFVPLFGYRRRPYLVIANAGAVAAFVTLALIDDPATLIPVLVMTAVAMAVSSTLCGALLVETGQRHNSNAQFVNQQWLWFNIAQMLSVLAAGFLIEIFSPTGALHVAAWIAAVAPLTVLGSLRLIQEQHAGIDLAAFRSRLGALLLAFRTRNLWLVAAFLFLYYFSPGLGTPLYFEMTDRLGFSQGFIGLLASISAGGWILGGVLYRAWLHNLSHVDLLRFSIIGGMLATLGYLLLASPGSAVAIWVFNGMAAMITMIATMTLAADACPRGVEGFAFAGLMSVLNLTYPLHDALGSLLYEHVFNRQLTPLILVSATATGAVLFLIPLVTARSSSGTEVT</sequence>
<evidence type="ECO:0000256" key="6">
    <source>
        <dbReference type="ARBA" id="ARBA00023136"/>
    </source>
</evidence>
<comment type="subcellular location">
    <subcellularLocation>
        <location evidence="1">Membrane</location>
        <topology evidence="1">Multi-pass membrane protein</topology>
    </subcellularLocation>
</comment>
<dbReference type="Gene3D" id="1.20.1250.20">
    <property type="entry name" value="MFS general substrate transporter like domains"/>
    <property type="match status" value="2"/>
</dbReference>
<organism evidence="8 9">
    <name type="scientific">Rhodopila globiformis</name>
    <name type="common">Rhodopseudomonas globiformis</name>
    <dbReference type="NCBI Taxonomy" id="1071"/>
    <lineage>
        <taxon>Bacteria</taxon>
        <taxon>Pseudomonadati</taxon>
        <taxon>Pseudomonadota</taxon>
        <taxon>Alphaproteobacteria</taxon>
        <taxon>Acetobacterales</taxon>
        <taxon>Acetobacteraceae</taxon>
        <taxon>Rhodopila</taxon>
    </lineage>
</organism>
<evidence type="ECO:0000256" key="5">
    <source>
        <dbReference type="ARBA" id="ARBA00022989"/>
    </source>
</evidence>
<feature type="transmembrane region" description="Helical" evidence="7">
    <location>
        <begin position="406"/>
        <end position="428"/>
    </location>
</feature>
<comment type="caution">
    <text evidence="8">The sequence shown here is derived from an EMBL/GenBank/DDBJ whole genome shotgun (WGS) entry which is preliminary data.</text>
</comment>
<evidence type="ECO:0000256" key="3">
    <source>
        <dbReference type="ARBA" id="ARBA00022448"/>
    </source>
</evidence>
<feature type="transmembrane region" description="Helical" evidence="7">
    <location>
        <begin position="200"/>
        <end position="222"/>
    </location>
</feature>
<dbReference type="EMBL" id="NHRY01000229">
    <property type="protein sequence ID" value="PPQ29344.1"/>
    <property type="molecule type" value="Genomic_DNA"/>
</dbReference>
<proteinExistence type="inferred from homology"/>
<keyword evidence="5 7" id="KW-1133">Transmembrane helix</keyword>
<dbReference type="InterPro" id="IPR036259">
    <property type="entry name" value="MFS_trans_sf"/>
</dbReference>
<dbReference type="Proteomes" id="UP000239724">
    <property type="component" value="Unassembled WGS sequence"/>
</dbReference>
<comment type="similarity">
    <text evidence="2">Belongs to the major facilitator superfamily. Folate-biopterin transporter (TC 2.A.71) family.</text>
</comment>
<keyword evidence="4 7" id="KW-0812">Transmembrane</keyword>
<evidence type="ECO:0000313" key="9">
    <source>
        <dbReference type="Proteomes" id="UP000239724"/>
    </source>
</evidence>
<accession>A0A2S6N3Z3</accession>
<keyword evidence="3" id="KW-0813">Transport</keyword>
<evidence type="ECO:0000256" key="2">
    <source>
        <dbReference type="ARBA" id="ARBA00007015"/>
    </source>
</evidence>
<name>A0A2S6N3Z3_RHOGL</name>
<dbReference type="GO" id="GO:0016020">
    <property type="term" value="C:membrane"/>
    <property type="evidence" value="ECO:0007669"/>
    <property type="project" value="UniProtKB-SubCell"/>
</dbReference>
<feature type="transmembrane region" description="Helical" evidence="7">
    <location>
        <begin position="435"/>
        <end position="453"/>
    </location>
</feature>
<feature type="transmembrane region" description="Helical" evidence="7">
    <location>
        <begin position="174"/>
        <end position="194"/>
    </location>
</feature>
<feature type="transmembrane region" description="Helical" evidence="7">
    <location>
        <begin position="381"/>
        <end position="400"/>
    </location>
</feature>
<dbReference type="InterPro" id="IPR039309">
    <property type="entry name" value="BT1"/>
</dbReference>
<keyword evidence="9" id="KW-1185">Reference proteome</keyword>
<dbReference type="AlphaFoldDB" id="A0A2S6N3Z3"/>
<feature type="transmembrane region" description="Helical" evidence="7">
    <location>
        <begin position="473"/>
        <end position="493"/>
    </location>
</feature>
<gene>
    <name evidence="8" type="ORF">CCS01_21965</name>
</gene>
<evidence type="ECO:0000256" key="1">
    <source>
        <dbReference type="ARBA" id="ARBA00004141"/>
    </source>
</evidence>
<evidence type="ECO:0000256" key="4">
    <source>
        <dbReference type="ARBA" id="ARBA00022692"/>
    </source>
</evidence>
<feature type="transmembrane region" description="Helical" evidence="7">
    <location>
        <begin position="309"/>
        <end position="329"/>
    </location>
</feature>
<dbReference type="SUPFAM" id="SSF103473">
    <property type="entry name" value="MFS general substrate transporter"/>
    <property type="match status" value="1"/>
</dbReference>
<reference evidence="8 9" key="1">
    <citation type="journal article" date="2018" name="Arch. Microbiol.">
        <title>New insights into the metabolic potential of the phototrophic purple bacterium Rhodopila globiformis DSM 161(T) from its draft genome sequence and evidence for a vanadium-dependent nitrogenase.</title>
        <authorList>
            <person name="Imhoff J.F."/>
            <person name="Rahn T."/>
            <person name="Kunzel S."/>
            <person name="Neulinger S.C."/>
        </authorList>
    </citation>
    <scope>NUCLEOTIDE SEQUENCE [LARGE SCALE GENOMIC DNA]</scope>
    <source>
        <strain evidence="8 9">DSM 161</strain>
    </source>
</reference>
<feature type="transmembrane region" description="Helical" evidence="7">
    <location>
        <begin position="349"/>
        <end position="369"/>
    </location>
</feature>
<feature type="transmembrane region" description="Helical" evidence="7">
    <location>
        <begin position="267"/>
        <end position="288"/>
    </location>
</feature>